<sequence length="136" mass="14722">MTTETPAQAVNYHMAKLDKIVEALRVWQEQPDDETPNTAPADPYANADALEDILLEHGLQILPTASGEAVYRVLVDGQPAPYVGQTRPAGPVDANDAAEMFLAEASKAESVDRTRQITIRPATDDEMVRHAIGGDL</sequence>
<keyword evidence="2" id="KW-1185">Reference proteome</keyword>
<protein>
    <recommendedName>
        <fullName evidence="3">YCII-related domain-containing protein</fullName>
    </recommendedName>
</protein>
<dbReference type="RefSeq" id="WP_344747738.1">
    <property type="nucleotide sequence ID" value="NZ_BAAAWW010000136.1"/>
</dbReference>
<evidence type="ECO:0000313" key="2">
    <source>
        <dbReference type="Proteomes" id="UP001589610"/>
    </source>
</evidence>
<evidence type="ECO:0008006" key="3">
    <source>
        <dbReference type="Google" id="ProtNLM"/>
    </source>
</evidence>
<organism evidence="1 2">
    <name type="scientific">Streptosporangium vulgare</name>
    <dbReference type="NCBI Taxonomy" id="46190"/>
    <lineage>
        <taxon>Bacteria</taxon>
        <taxon>Bacillati</taxon>
        <taxon>Actinomycetota</taxon>
        <taxon>Actinomycetes</taxon>
        <taxon>Streptosporangiales</taxon>
        <taxon>Streptosporangiaceae</taxon>
        <taxon>Streptosporangium</taxon>
    </lineage>
</organism>
<comment type="caution">
    <text evidence="1">The sequence shown here is derived from an EMBL/GenBank/DDBJ whole genome shotgun (WGS) entry which is preliminary data.</text>
</comment>
<proteinExistence type="predicted"/>
<dbReference type="Proteomes" id="UP001589610">
    <property type="component" value="Unassembled WGS sequence"/>
</dbReference>
<accession>A0ABV5TQA3</accession>
<gene>
    <name evidence="1" type="ORF">ACFFRH_37925</name>
</gene>
<evidence type="ECO:0000313" key="1">
    <source>
        <dbReference type="EMBL" id="MFB9681291.1"/>
    </source>
</evidence>
<reference evidence="1 2" key="1">
    <citation type="submission" date="2024-09" db="EMBL/GenBank/DDBJ databases">
        <authorList>
            <person name="Sun Q."/>
            <person name="Mori K."/>
        </authorList>
    </citation>
    <scope>NUCLEOTIDE SEQUENCE [LARGE SCALE GENOMIC DNA]</scope>
    <source>
        <strain evidence="1 2">JCM 3028</strain>
    </source>
</reference>
<name>A0ABV5TQA3_9ACTN</name>
<dbReference type="EMBL" id="JBHMBS010000031">
    <property type="protein sequence ID" value="MFB9681291.1"/>
    <property type="molecule type" value="Genomic_DNA"/>
</dbReference>